<keyword evidence="5" id="KW-1185">Reference proteome</keyword>
<sequence length="267" mass="28986">MIGASSFAAPLPELDEYVDSVELYIPKLGVYNGNTLDRERLSSILDELSTCDLETSIHAPYFADVPTYPSDLVVDTAAMDKQDFRLMEESIDLAAEIGSHAVVIHPGIQGGDYEKSFNKMIANLKELAAFASDRGVVLGLENKENTAPDNLCCGAEEVVRAVLEVDSPSLGITFDVGHANLTCRGDCGLLRHFARHFAEHVVHVHVHDNHGECTGDYFGDAHLGPGSGCIDYTVLEELSGFGGIFNLEVFSLDDVIAGRKKLDEIFP</sequence>
<dbReference type="RefSeq" id="WP_072561317.1">
    <property type="nucleotide sequence ID" value="NZ_CP017921.1"/>
</dbReference>
<reference evidence="2 5" key="1">
    <citation type="submission" date="2016-10" db="EMBL/GenBank/DDBJ databases">
        <title>Methanohalophilus halophilus.</title>
        <authorList>
            <person name="L'haridon S."/>
        </authorList>
    </citation>
    <scope>NUCLEOTIDE SEQUENCE [LARGE SCALE GENOMIC DNA]</scope>
    <source>
        <strain evidence="2 5">Z-7982</strain>
    </source>
</reference>
<dbReference type="Proteomes" id="UP000198669">
    <property type="component" value="Unassembled WGS sequence"/>
</dbReference>
<dbReference type="OrthoDB" id="59344at2157"/>
<gene>
    <name evidence="2" type="ORF">BHR79_04805</name>
    <name evidence="3" type="ORF">EFE40_09920</name>
    <name evidence="4" type="ORF">SAMN04515625_1411</name>
</gene>
<dbReference type="InterPro" id="IPR050312">
    <property type="entry name" value="IolE/XylAMocC-like"/>
</dbReference>
<organism evidence="2 5">
    <name type="scientific">Methanohalophilus halophilus</name>
    <dbReference type="NCBI Taxonomy" id="2177"/>
    <lineage>
        <taxon>Archaea</taxon>
        <taxon>Methanobacteriati</taxon>
        <taxon>Methanobacteriota</taxon>
        <taxon>Stenosarchaea group</taxon>
        <taxon>Methanomicrobia</taxon>
        <taxon>Methanosarcinales</taxon>
        <taxon>Methanosarcinaceae</taxon>
        <taxon>Methanohalophilus</taxon>
    </lineage>
</organism>
<reference evidence="3 7" key="3">
    <citation type="submission" date="2018-10" db="EMBL/GenBank/DDBJ databases">
        <title>Cultivation of a novel Methanohalophilus strain from Kebrit Deep of the Red Sea and a genomic comparison of members of the genus Methanohalophilus.</title>
        <authorList>
            <person name="Guan Y."/>
            <person name="Ngugi D.K."/>
            <person name="Stingl U."/>
        </authorList>
    </citation>
    <scope>NUCLEOTIDE SEQUENCE [LARGE SCALE GENOMIC DNA]</scope>
    <source>
        <strain evidence="3 7">DSM 3094</strain>
    </source>
</reference>
<feature type="domain" description="Xylose isomerase-like TIM barrel" evidence="1">
    <location>
        <begin position="19"/>
        <end position="251"/>
    </location>
</feature>
<proteinExistence type="predicted"/>
<reference evidence="4 6" key="2">
    <citation type="submission" date="2016-10" db="EMBL/GenBank/DDBJ databases">
        <authorList>
            <person name="de Groot N.N."/>
        </authorList>
    </citation>
    <scope>NUCLEOTIDE SEQUENCE [LARGE SCALE GENOMIC DNA]</scope>
    <source>
        <strain evidence="4 6">Z-7982</strain>
    </source>
</reference>
<protein>
    <submittedName>
        <fullName evidence="3">Sugar phosphate isomerase/epimerase</fullName>
    </submittedName>
    <submittedName>
        <fullName evidence="2">Xylose isomerase</fullName>
    </submittedName>
</protein>
<dbReference type="PANTHER" id="PTHR12110">
    <property type="entry name" value="HYDROXYPYRUVATE ISOMERASE"/>
    <property type="match status" value="1"/>
</dbReference>
<evidence type="ECO:0000313" key="2">
    <source>
        <dbReference type="EMBL" id="APH38875.1"/>
    </source>
</evidence>
<dbReference type="Proteomes" id="UP000186879">
    <property type="component" value="Chromosome"/>
</dbReference>
<dbReference type="STRING" id="2177.BHR79_04805"/>
<evidence type="ECO:0000313" key="5">
    <source>
        <dbReference type="Proteomes" id="UP000186879"/>
    </source>
</evidence>
<dbReference type="GeneID" id="30583059"/>
<dbReference type="EMBL" id="FNMU01000004">
    <property type="protein sequence ID" value="SDW68587.1"/>
    <property type="molecule type" value="Genomic_DNA"/>
</dbReference>
<name>A0A1L3Q1Z0_9EURY</name>
<dbReference type="EMBL" id="RJJG01000008">
    <property type="protein sequence ID" value="RNI07498.1"/>
    <property type="molecule type" value="Genomic_DNA"/>
</dbReference>
<dbReference type="Gene3D" id="3.20.20.150">
    <property type="entry name" value="Divalent-metal-dependent TIM barrel enzymes"/>
    <property type="match status" value="1"/>
</dbReference>
<dbReference type="Pfam" id="PF01261">
    <property type="entry name" value="AP_endonuc_2"/>
    <property type="match status" value="1"/>
</dbReference>
<dbReference type="InterPro" id="IPR013022">
    <property type="entry name" value="Xyl_isomerase-like_TIM-brl"/>
</dbReference>
<evidence type="ECO:0000313" key="3">
    <source>
        <dbReference type="EMBL" id="RNI07498.1"/>
    </source>
</evidence>
<dbReference type="Proteomes" id="UP000267921">
    <property type="component" value="Unassembled WGS sequence"/>
</dbReference>
<accession>A0A1L3Q1Z0</accession>
<dbReference type="GO" id="GO:0016853">
    <property type="term" value="F:isomerase activity"/>
    <property type="evidence" value="ECO:0007669"/>
    <property type="project" value="UniProtKB-KW"/>
</dbReference>
<dbReference type="EMBL" id="CP017921">
    <property type="protein sequence ID" value="APH38875.1"/>
    <property type="molecule type" value="Genomic_DNA"/>
</dbReference>
<evidence type="ECO:0000313" key="6">
    <source>
        <dbReference type="Proteomes" id="UP000198669"/>
    </source>
</evidence>
<evidence type="ECO:0000313" key="4">
    <source>
        <dbReference type="EMBL" id="SDW68587.1"/>
    </source>
</evidence>
<dbReference type="AlphaFoldDB" id="A0A1L3Q1Z0"/>
<evidence type="ECO:0000313" key="7">
    <source>
        <dbReference type="Proteomes" id="UP000267921"/>
    </source>
</evidence>
<evidence type="ECO:0000259" key="1">
    <source>
        <dbReference type="Pfam" id="PF01261"/>
    </source>
</evidence>
<dbReference type="KEGG" id="mhaz:BHR79_04805"/>
<dbReference type="SUPFAM" id="SSF51658">
    <property type="entry name" value="Xylose isomerase-like"/>
    <property type="match status" value="1"/>
</dbReference>
<keyword evidence="2" id="KW-0413">Isomerase</keyword>
<dbReference type="InterPro" id="IPR036237">
    <property type="entry name" value="Xyl_isomerase-like_sf"/>
</dbReference>
<dbReference type="PANTHER" id="PTHR12110:SF21">
    <property type="entry name" value="XYLOSE ISOMERASE-LIKE TIM BARREL DOMAIN-CONTAINING PROTEIN"/>
    <property type="match status" value="1"/>
</dbReference>